<gene>
    <name evidence="1" type="ORF">AVEN_19_1</name>
</gene>
<reference evidence="1 2" key="1">
    <citation type="journal article" date="2019" name="Sci. Rep.">
        <title>Orb-weaving spider Araneus ventricosus genome elucidates the spidroin gene catalogue.</title>
        <authorList>
            <person name="Kono N."/>
            <person name="Nakamura H."/>
            <person name="Ohtoshi R."/>
            <person name="Moran D.A.P."/>
            <person name="Shinohara A."/>
            <person name="Yoshida Y."/>
            <person name="Fujiwara M."/>
            <person name="Mori M."/>
            <person name="Tomita M."/>
            <person name="Arakawa K."/>
        </authorList>
    </citation>
    <scope>NUCLEOTIDE SEQUENCE [LARGE SCALE GENOMIC DNA]</scope>
</reference>
<protein>
    <submittedName>
        <fullName evidence="1">Uncharacterized protein</fullName>
    </submittedName>
</protein>
<accession>A0A4Y1ZJM6</accession>
<evidence type="ECO:0000313" key="1">
    <source>
        <dbReference type="EMBL" id="GBL53983.1"/>
    </source>
</evidence>
<name>A0A4Y1ZJM6_ARAVE</name>
<feature type="non-terminal residue" evidence="1">
    <location>
        <position position="1"/>
    </location>
</feature>
<proteinExistence type="predicted"/>
<dbReference type="Proteomes" id="UP000499080">
    <property type="component" value="Unassembled WGS sequence"/>
</dbReference>
<keyword evidence="2" id="KW-1185">Reference proteome</keyword>
<sequence length="84" mass="9651">RLLGELLIHTELASVSDRFKFWCQDIYSVVENGMITVQKTRKMISRKGTKQVGVMTSVERGTLVTMAFDYSDKAELDNFRFGQK</sequence>
<dbReference type="EMBL" id="BGPR01150454">
    <property type="protein sequence ID" value="GBL53983.1"/>
    <property type="molecule type" value="Genomic_DNA"/>
</dbReference>
<organism evidence="1 2">
    <name type="scientific">Araneus ventricosus</name>
    <name type="common">Orbweaver spider</name>
    <name type="synonym">Epeira ventricosa</name>
    <dbReference type="NCBI Taxonomy" id="182803"/>
    <lineage>
        <taxon>Eukaryota</taxon>
        <taxon>Metazoa</taxon>
        <taxon>Ecdysozoa</taxon>
        <taxon>Arthropoda</taxon>
        <taxon>Chelicerata</taxon>
        <taxon>Arachnida</taxon>
        <taxon>Araneae</taxon>
        <taxon>Araneomorphae</taxon>
        <taxon>Entelegynae</taxon>
        <taxon>Araneoidea</taxon>
        <taxon>Araneidae</taxon>
        <taxon>Araneus</taxon>
    </lineage>
</organism>
<comment type="caution">
    <text evidence="1">The sequence shown here is derived from an EMBL/GenBank/DDBJ whole genome shotgun (WGS) entry which is preliminary data.</text>
</comment>
<evidence type="ECO:0000313" key="2">
    <source>
        <dbReference type="Proteomes" id="UP000499080"/>
    </source>
</evidence>
<dbReference type="AlphaFoldDB" id="A0A4Y1ZJM6"/>